<dbReference type="PANTHER" id="PTHR15678">
    <property type="entry name" value="ANTIGEN MLAA-22-RELATED"/>
    <property type="match status" value="1"/>
</dbReference>
<protein>
    <submittedName>
        <fullName evidence="2">Uncharacterized protein</fullName>
    </submittedName>
</protein>
<dbReference type="InterPro" id="IPR045167">
    <property type="entry name" value="Hobbit"/>
</dbReference>
<dbReference type="Proteomes" id="UP000290289">
    <property type="component" value="Chromosome 8"/>
</dbReference>
<dbReference type="AlphaFoldDB" id="A0A498JFI0"/>
<evidence type="ECO:0000313" key="2">
    <source>
        <dbReference type="EMBL" id="RXH92593.1"/>
    </source>
</evidence>
<accession>A0A498JFI0</accession>
<sequence length="438" mass="49439">MGEKEDESEDEEEEERSLSCCLREEERLDWGYLTFQSSNLLKFIASSISSRADDNGSFARQFPLLFLGHLHHVMAPLHIFFKVAGLDFEPRSGSIYQIPVWRMEVYKGSRGGGAVESVSVGEIKLSLRQSLVKLFGFISKDPKLQVLICDLEVVMRPSSRSTAKAKPRRPRTTKANSGRGKWMVVANIARYLSVSITDLVLKNVDIACGEITVNLNEEMLSKSKSSSQTSSQPDNFLGSATDSVASKKPHKKQQMIVALSKYTSLFPEKVSFSLPKLDVRFAHREYDFSVENNIMGIQLKSTKSQSSEDVGETTRLDVQLDFSEIHLLREAGISVLEILKVDVVSLFYIPVQVSFFSLSHVSLNSLSNLTFSLSFPLALFLPPRQGEREQSVSTWNQASSQELTAWNLLTWHCSRVLIFNILCFQGRYRICLRNRWGK</sequence>
<keyword evidence="3" id="KW-1185">Reference proteome</keyword>
<gene>
    <name evidence="2" type="ORF">DVH24_033489</name>
</gene>
<dbReference type="EMBL" id="RDQH01000334">
    <property type="protein sequence ID" value="RXH92593.1"/>
    <property type="molecule type" value="Genomic_DNA"/>
</dbReference>
<name>A0A498JFI0_MALDO</name>
<feature type="compositionally biased region" description="Basic residues" evidence="1">
    <location>
        <begin position="163"/>
        <end position="172"/>
    </location>
</feature>
<reference evidence="2 3" key="1">
    <citation type="submission" date="2018-10" db="EMBL/GenBank/DDBJ databases">
        <title>A high-quality apple genome assembly.</title>
        <authorList>
            <person name="Hu J."/>
        </authorList>
    </citation>
    <scope>NUCLEOTIDE SEQUENCE [LARGE SCALE GENOMIC DNA]</scope>
    <source>
        <strain evidence="3">cv. HFTH1</strain>
        <tissue evidence="2">Young leaf</tissue>
    </source>
</reference>
<feature type="compositionally biased region" description="Low complexity" evidence="1">
    <location>
        <begin position="223"/>
        <end position="232"/>
    </location>
</feature>
<dbReference type="PANTHER" id="PTHR15678:SF6">
    <property type="entry name" value="BRIDGE-LIKE LIPID TRANSFER PROTEIN FAMILY MEMBER 2"/>
    <property type="match status" value="1"/>
</dbReference>
<feature type="region of interest" description="Disordered" evidence="1">
    <location>
        <begin position="159"/>
        <end position="178"/>
    </location>
</feature>
<dbReference type="Pfam" id="PF10344">
    <property type="entry name" value="Hobbit"/>
    <property type="match status" value="1"/>
</dbReference>
<feature type="region of interest" description="Disordered" evidence="1">
    <location>
        <begin position="223"/>
        <end position="248"/>
    </location>
</feature>
<evidence type="ECO:0000256" key="1">
    <source>
        <dbReference type="SAM" id="MobiDB-lite"/>
    </source>
</evidence>
<comment type="caution">
    <text evidence="2">The sequence shown here is derived from an EMBL/GenBank/DDBJ whole genome shotgun (WGS) entry which is preliminary data.</text>
</comment>
<evidence type="ECO:0000313" key="3">
    <source>
        <dbReference type="Proteomes" id="UP000290289"/>
    </source>
</evidence>
<dbReference type="STRING" id="3750.A0A498JFI0"/>
<organism evidence="2 3">
    <name type="scientific">Malus domestica</name>
    <name type="common">Apple</name>
    <name type="synonym">Pyrus malus</name>
    <dbReference type="NCBI Taxonomy" id="3750"/>
    <lineage>
        <taxon>Eukaryota</taxon>
        <taxon>Viridiplantae</taxon>
        <taxon>Streptophyta</taxon>
        <taxon>Embryophyta</taxon>
        <taxon>Tracheophyta</taxon>
        <taxon>Spermatophyta</taxon>
        <taxon>Magnoliopsida</taxon>
        <taxon>eudicotyledons</taxon>
        <taxon>Gunneridae</taxon>
        <taxon>Pentapetalae</taxon>
        <taxon>rosids</taxon>
        <taxon>fabids</taxon>
        <taxon>Rosales</taxon>
        <taxon>Rosaceae</taxon>
        <taxon>Amygdaloideae</taxon>
        <taxon>Maleae</taxon>
        <taxon>Malus</taxon>
    </lineage>
</organism>
<proteinExistence type="predicted"/>